<comment type="caution">
    <text evidence="1">The sequence shown here is derived from an EMBL/GenBank/DDBJ whole genome shotgun (WGS) entry which is preliminary data.</text>
</comment>
<proteinExistence type="predicted"/>
<dbReference type="Proteomes" id="UP000756860">
    <property type="component" value="Unassembled WGS sequence"/>
</dbReference>
<name>A0ABS5SBR8_9BACT</name>
<gene>
    <name evidence="1" type="ORF">KI810_07135</name>
</gene>
<accession>A0ABS5SBR8</accession>
<sequence length="107" mass="12216">MVIIVIGMLGLLEAVNVAMEHNLRNQLRDQAVYVGEKILNDMRGQQFDATFTNHTTIPMSLRGVNKKFTVDTTTIPLGADSKQYEVVVKWTYKSRNYQNQVVTVRSR</sequence>
<organism evidence="1 2">
    <name type="scientific">Geomobilimonas luticola</name>
    <dbReference type="NCBI Taxonomy" id="1114878"/>
    <lineage>
        <taxon>Bacteria</taxon>
        <taxon>Pseudomonadati</taxon>
        <taxon>Thermodesulfobacteriota</taxon>
        <taxon>Desulfuromonadia</taxon>
        <taxon>Geobacterales</taxon>
        <taxon>Geobacteraceae</taxon>
        <taxon>Geomobilimonas</taxon>
    </lineage>
</organism>
<dbReference type="EMBL" id="JAHCVK010000002">
    <property type="protein sequence ID" value="MBT0652824.1"/>
    <property type="molecule type" value="Genomic_DNA"/>
</dbReference>
<keyword evidence="2" id="KW-1185">Reference proteome</keyword>
<evidence type="ECO:0000313" key="1">
    <source>
        <dbReference type="EMBL" id="MBT0652824.1"/>
    </source>
</evidence>
<evidence type="ECO:0000313" key="2">
    <source>
        <dbReference type="Proteomes" id="UP000756860"/>
    </source>
</evidence>
<protein>
    <submittedName>
        <fullName evidence="1">Pilus assembly protein PilV</fullName>
    </submittedName>
</protein>
<reference evidence="1 2" key="1">
    <citation type="submission" date="2021-05" db="EMBL/GenBank/DDBJ databases">
        <title>The draft genome of Geobacter luticola JCM 17780.</title>
        <authorList>
            <person name="Xu Z."/>
            <person name="Masuda Y."/>
            <person name="Itoh H."/>
            <person name="Senoo K."/>
        </authorList>
    </citation>
    <scope>NUCLEOTIDE SEQUENCE [LARGE SCALE GENOMIC DNA]</scope>
    <source>
        <strain evidence="1 2">JCM 17780</strain>
    </source>
</reference>